<evidence type="ECO:0000313" key="3">
    <source>
        <dbReference type="Proteomes" id="UP000614200"/>
    </source>
</evidence>
<feature type="domain" description="Methyltransferase type 11" evidence="1">
    <location>
        <begin position="25"/>
        <end position="128"/>
    </location>
</feature>
<dbReference type="SUPFAM" id="SSF53335">
    <property type="entry name" value="S-adenosyl-L-methionine-dependent methyltransferases"/>
    <property type="match status" value="1"/>
</dbReference>
<comment type="caution">
    <text evidence="2">The sequence shown here is derived from an EMBL/GenBank/DDBJ whole genome shotgun (WGS) entry which is preliminary data.</text>
</comment>
<accession>A0ABR9ZUH9</accession>
<protein>
    <submittedName>
        <fullName evidence="2">Class I SAM-dependent methyltransferase</fullName>
    </submittedName>
</protein>
<dbReference type="InterPro" id="IPR013216">
    <property type="entry name" value="Methyltransf_11"/>
</dbReference>
<evidence type="ECO:0000259" key="1">
    <source>
        <dbReference type="Pfam" id="PF08241"/>
    </source>
</evidence>
<evidence type="ECO:0000313" key="2">
    <source>
        <dbReference type="EMBL" id="MBF4693813.1"/>
    </source>
</evidence>
<gene>
    <name evidence="2" type="ORF">ISU02_11800</name>
</gene>
<sequence length="193" mass="21396">MAPFENSGLKEMRMQLISKASGNCLELGVGSGANLLYYDVYKVSHLIASDLDETEKIESKIREKLDLLLEKVPDGNVKVMQLNVENLPFEDNTFDTVVSTLIFCSVPDVLKGLSEIKRVLKPSGTFIFIEHVLSKSPIKAPVMNFLTPAWKTIANGCHLNRDFESALNQSGYSIKEHHFVISDVFYGGIASPS</sequence>
<dbReference type="Gene3D" id="3.40.50.150">
    <property type="entry name" value="Vaccinia Virus protein VP39"/>
    <property type="match status" value="1"/>
</dbReference>
<proteinExistence type="predicted"/>
<name>A0ABR9ZUH9_9FIRM</name>
<dbReference type="PANTHER" id="PTHR45036:SF1">
    <property type="entry name" value="METHYLTRANSFERASE LIKE 7A"/>
    <property type="match status" value="1"/>
</dbReference>
<dbReference type="EMBL" id="JADKNH010000006">
    <property type="protein sequence ID" value="MBF4693813.1"/>
    <property type="molecule type" value="Genomic_DNA"/>
</dbReference>
<dbReference type="Pfam" id="PF08241">
    <property type="entry name" value="Methyltransf_11"/>
    <property type="match status" value="1"/>
</dbReference>
<keyword evidence="2" id="KW-0808">Transferase</keyword>
<dbReference type="GO" id="GO:0008168">
    <property type="term" value="F:methyltransferase activity"/>
    <property type="evidence" value="ECO:0007669"/>
    <property type="project" value="UniProtKB-KW"/>
</dbReference>
<dbReference type="Proteomes" id="UP000614200">
    <property type="component" value="Unassembled WGS sequence"/>
</dbReference>
<dbReference type="PANTHER" id="PTHR45036">
    <property type="entry name" value="METHYLTRANSFERASE LIKE 7B"/>
    <property type="match status" value="1"/>
</dbReference>
<keyword evidence="3" id="KW-1185">Reference proteome</keyword>
<dbReference type="InterPro" id="IPR029063">
    <property type="entry name" value="SAM-dependent_MTases_sf"/>
</dbReference>
<reference evidence="2 3" key="1">
    <citation type="submission" date="2020-11" db="EMBL/GenBank/DDBJ databases">
        <title>Fusibacter basophilias sp. nov.</title>
        <authorList>
            <person name="Qiu D."/>
        </authorList>
    </citation>
    <scope>NUCLEOTIDE SEQUENCE [LARGE SCALE GENOMIC DNA]</scope>
    <source>
        <strain evidence="2 3">Q10-2</strain>
    </source>
</reference>
<dbReference type="CDD" id="cd02440">
    <property type="entry name" value="AdoMet_MTases"/>
    <property type="match status" value="1"/>
</dbReference>
<dbReference type="InterPro" id="IPR052356">
    <property type="entry name" value="Thiol_S-MT"/>
</dbReference>
<dbReference type="GO" id="GO:0032259">
    <property type="term" value="P:methylation"/>
    <property type="evidence" value="ECO:0007669"/>
    <property type="project" value="UniProtKB-KW"/>
</dbReference>
<organism evidence="2 3">
    <name type="scientific">Fusibacter ferrireducens</name>
    <dbReference type="NCBI Taxonomy" id="2785058"/>
    <lineage>
        <taxon>Bacteria</taxon>
        <taxon>Bacillati</taxon>
        <taxon>Bacillota</taxon>
        <taxon>Clostridia</taxon>
        <taxon>Eubacteriales</taxon>
        <taxon>Eubacteriales Family XII. Incertae Sedis</taxon>
        <taxon>Fusibacter</taxon>
    </lineage>
</organism>
<keyword evidence="2" id="KW-0489">Methyltransferase</keyword>